<keyword evidence="3" id="KW-1185">Reference proteome</keyword>
<dbReference type="Gene3D" id="3.20.20.450">
    <property type="entry name" value="EAL domain"/>
    <property type="match status" value="1"/>
</dbReference>
<dbReference type="PANTHER" id="PTHR33121:SF76">
    <property type="entry name" value="SIGNALING PROTEIN"/>
    <property type="match status" value="1"/>
</dbReference>
<accession>A0A1X9MCW5</accession>
<dbReference type="AlphaFoldDB" id="A0A1X9MCW5"/>
<organism evidence="2 3">
    <name type="scientific">Halalkalibacter krulwichiae</name>
    <dbReference type="NCBI Taxonomy" id="199441"/>
    <lineage>
        <taxon>Bacteria</taxon>
        <taxon>Bacillati</taxon>
        <taxon>Bacillota</taxon>
        <taxon>Bacilli</taxon>
        <taxon>Bacillales</taxon>
        <taxon>Bacillaceae</taxon>
        <taxon>Halalkalibacter</taxon>
    </lineage>
</organism>
<reference evidence="2 3" key="1">
    <citation type="submission" date="2017-04" db="EMBL/GenBank/DDBJ databases">
        <title>Bacillus krulwichiae AM31D Genome sequencing and assembly.</title>
        <authorList>
            <person name="Krulwich T.A."/>
            <person name="Anastor L."/>
            <person name="Ehrlich R."/>
            <person name="Ehrlich G.D."/>
            <person name="Janto B."/>
        </authorList>
    </citation>
    <scope>NUCLEOTIDE SEQUENCE [LARGE SCALE GENOMIC DNA]</scope>
    <source>
        <strain evidence="2 3">AM31D</strain>
    </source>
</reference>
<dbReference type="InterPro" id="IPR001633">
    <property type="entry name" value="EAL_dom"/>
</dbReference>
<dbReference type="STRING" id="199441.BkAM31D_16230"/>
<proteinExistence type="predicted"/>
<name>A0A1X9MCW5_9BACI</name>
<dbReference type="SUPFAM" id="SSF141868">
    <property type="entry name" value="EAL domain-like"/>
    <property type="match status" value="1"/>
</dbReference>
<gene>
    <name evidence="2" type="primary">ycgF</name>
    <name evidence="2" type="ORF">BkAM31D_16230</name>
</gene>
<dbReference type="EMBL" id="CP020814">
    <property type="protein sequence ID" value="ARK31275.1"/>
    <property type="molecule type" value="Genomic_DNA"/>
</dbReference>
<dbReference type="Pfam" id="PF00563">
    <property type="entry name" value="EAL"/>
    <property type="match status" value="1"/>
</dbReference>
<dbReference type="InterPro" id="IPR035919">
    <property type="entry name" value="EAL_sf"/>
</dbReference>
<protein>
    <submittedName>
        <fullName evidence="2">Blue light-and temperature-regulated antirepressor YcgF</fullName>
    </submittedName>
</protein>
<dbReference type="KEGG" id="bkw:BkAM31D_16230"/>
<dbReference type="RefSeq" id="WP_066160612.1">
    <property type="nucleotide sequence ID" value="NZ_CP020814.1"/>
</dbReference>
<dbReference type="PANTHER" id="PTHR33121">
    <property type="entry name" value="CYCLIC DI-GMP PHOSPHODIESTERASE PDEF"/>
    <property type="match status" value="1"/>
</dbReference>
<evidence type="ECO:0000313" key="3">
    <source>
        <dbReference type="Proteomes" id="UP000193006"/>
    </source>
</evidence>
<evidence type="ECO:0000259" key="1">
    <source>
        <dbReference type="PROSITE" id="PS50883"/>
    </source>
</evidence>
<dbReference type="PROSITE" id="PS50883">
    <property type="entry name" value="EAL"/>
    <property type="match status" value="1"/>
</dbReference>
<dbReference type="SMART" id="SM00052">
    <property type="entry name" value="EAL"/>
    <property type="match status" value="1"/>
</dbReference>
<dbReference type="GO" id="GO:0071111">
    <property type="term" value="F:cyclic-guanylate-specific phosphodiesterase activity"/>
    <property type="evidence" value="ECO:0007669"/>
    <property type="project" value="InterPro"/>
</dbReference>
<evidence type="ECO:0000313" key="2">
    <source>
        <dbReference type="EMBL" id="ARK31275.1"/>
    </source>
</evidence>
<sequence>MLYKSKESRVETLKESIYHQFQTLWVLDNRSVYGYEAFLRHTSNMNPEELFQFARDENQLYEFDTLSILKAIEEFSVVSDSKLFLNVYPSTVINKDFPRLINSIIKKYPLVVNYLVLELNETSLENEIWSEPQLKERINWLKKLGLCIAIDDVGKGAASLQQIIEYKPQYIKLDRYFSIELGRTLEKQQMISSIVNYCKSFEVKLILEGIETHVDLSIAKALNIDIGQGFVLGKPQLLNSIHK</sequence>
<feature type="domain" description="EAL" evidence="1">
    <location>
        <begin position="1"/>
        <end position="243"/>
    </location>
</feature>
<dbReference type="InterPro" id="IPR050706">
    <property type="entry name" value="Cyclic-di-GMP_PDE-like"/>
</dbReference>
<dbReference type="CDD" id="cd01948">
    <property type="entry name" value="EAL"/>
    <property type="match status" value="1"/>
</dbReference>
<dbReference type="Proteomes" id="UP000193006">
    <property type="component" value="Chromosome"/>
</dbReference>